<comment type="subcellular location">
    <subcellularLocation>
        <location evidence="5">Cytoplasm</location>
    </subcellularLocation>
</comment>
<feature type="binding site" evidence="5">
    <location>
        <position position="42"/>
    </location>
    <ligand>
        <name>NADPH</name>
        <dbReference type="ChEBI" id="CHEBI:57783"/>
    </ligand>
</feature>
<keyword evidence="5" id="KW-0547">Nucleotide-binding</keyword>
<comment type="caution">
    <text evidence="8">The sequence shown here is derived from an EMBL/GenBank/DDBJ whole genome shotgun (WGS) entry which is preliminary data.</text>
</comment>
<dbReference type="Gene3D" id="3.50.50.60">
    <property type="entry name" value="FAD/NAD(P)-binding domain"/>
    <property type="match status" value="1"/>
</dbReference>
<dbReference type="GO" id="GO:0004497">
    <property type="term" value="F:monooxygenase activity"/>
    <property type="evidence" value="ECO:0007669"/>
    <property type="project" value="UniProtKB-UniRule"/>
</dbReference>
<reference evidence="8" key="2">
    <citation type="submission" date="2020-09" db="EMBL/GenBank/DDBJ databases">
        <authorList>
            <person name="Sun Q."/>
            <person name="Ohkuma M."/>
        </authorList>
    </citation>
    <scope>NUCLEOTIDE SEQUENCE</scope>
    <source>
        <strain evidence="8">JCM 4637</strain>
    </source>
</reference>
<keyword evidence="2 5" id="KW-0274">FAD</keyword>
<dbReference type="InterPro" id="IPR002938">
    <property type="entry name" value="FAD-bd"/>
</dbReference>
<dbReference type="Pfam" id="PF01494">
    <property type="entry name" value="FAD_binding_3"/>
    <property type="match status" value="2"/>
</dbReference>
<sequence length="398" mass="42422">MPTTPRIAVIGAGPGGLLCARVLQQHGVPVTVYDMDASVDARDLGGTLDLHADTGQIALEIAGLTDAFHALARPEGQAKTSMDHHGTVLNRFTPDADDTAAPEIDRGQLRRMIADHVDPASLRWGHKLTGTETLPDGTHRLHFANGTHTDADLVVGADGTWSRVRPLASPATATYTGVCFLDVRYDDADVRHPGIARLVGDGHLFVRDGQGNAVIAQRNSNGVVRAYLAMRAPADWPGIGDLASPGGEVAVRKRLSEVFAHWDASLLPFLTDVDGGYRLRPIHVLPDAHTWPHTPGVTLIGDAAHVMSPFGGHGVNLALLDGAELAEAVAAEPTLDAAIRRHEHAMRDRATALAAGANQALQHFFGDTAPALHRAPDPAEEHRAYEERAAAYRARRSA</sequence>
<evidence type="ECO:0000256" key="5">
    <source>
        <dbReference type="HAMAP-Rule" id="MF_00845"/>
    </source>
</evidence>
<feature type="compositionally biased region" description="Basic and acidic residues" evidence="6">
    <location>
        <begin position="374"/>
        <end position="390"/>
    </location>
</feature>
<keyword evidence="5" id="KW-0521">NADP</keyword>
<comment type="subunit">
    <text evidence="5">Monomer.</text>
</comment>
<evidence type="ECO:0000256" key="6">
    <source>
        <dbReference type="SAM" id="MobiDB-lite"/>
    </source>
</evidence>
<comment type="cofactor">
    <cofactor evidence="5">
        <name>FAD</name>
        <dbReference type="ChEBI" id="CHEBI:57692"/>
    </cofactor>
</comment>
<dbReference type="HAMAP" id="MF_00845">
    <property type="entry name" value="TetX_monooxygenase"/>
    <property type="match status" value="1"/>
</dbReference>
<protein>
    <recommendedName>
        <fullName evidence="5">Flavin-dependent monooxygenase</fullName>
    </recommendedName>
    <alternativeName>
        <fullName evidence="5">TetX monooxygenase</fullName>
        <shortName evidence="5">TetX</shortName>
        <ecNumber evidence="5">1.14.13.-</ecNumber>
    </alternativeName>
</protein>
<comment type="similarity">
    <text evidence="5">Belongs to the aromatic-ring hydroxylase family. TetX subfamily.</text>
</comment>
<comment type="domain">
    <text evidence="5">Consists of an N-terminal FAD-binding domain with a Rossman fold and a C-terminal substrate-binding domain.</text>
</comment>
<proteinExistence type="inferred from homology"/>
<dbReference type="EMBL" id="BMVC01000004">
    <property type="protein sequence ID" value="GHC90009.1"/>
    <property type="molecule type" value="Genomic_DNA"/>
</dbReference>
<dbReference type="EC" id="1.14.13.-" evidence="5"/>
<keyword evidence="5" id="KW-0963">Cytoplasm</keyword>
<feature type="binding site" evidence="5">
    <location>
        <position position="302"/>
    </location>
    <ligand>
        <name>FAD</name>
        <dbReference type="ChEBI" id="CHEBI:57692"/>
    </ligand>
</feature>
<comment type="function">
    <text evidence="5">An FAD-requiring monooxygenase active on some tetracycline antibiotic derivatives, which leads to their inactivation. Hydroxylates carbon 11a of tetracycline and some analogs.</text>
</comment>
<dbReference type="GO" id="GO:0071949">
    <property type="term" value="F:FAD binding"/>
    <property type="evidence" value="ECO:0007669"/>
    <property type="project" value="InterPro"/>
</dbReference>
<dbReference type="PANTHER" id="PTHR46972:SF1">
    <property type="entry name" value="FAD DEPENDENT OXIDOREDUCTASE DOMAIN-CONTAINING PROTEIN"/>
    <property type="match status" value="1"/>
</dbReference>
<dbReference type="PRINTS" id="PR00420">
    <property type="entry name" value="RNGMNOXGNASE"/>
</dbReference>
<dbReference type="GO" id="GO:0005737">
    <property type="term" value="C:cytoplasm"/>
    <property type="evidence" value="ECO:0007669"/>
    <property type="project" value="UniProtKB-SubCell"/>
</dbReference>
<evidence type="ECO:0000313" key="9">
    <source>
        <dbReference type="Proteomes" id="UP000638353"/>
    </source>
</evidence>
<dbReference type="RefSeq" id="WP_189823519.1">
    <property type="nucleotide sequence ID" value="NZ_BMVC01000004.1"/>
</dbReference>
<dbReference type="GO" id="GO:0046677">
    <property type="term" value="P:response to antibiotic"/>
    <property type="evidence" value="ECO:0007669"/>
    <property type="project" value="InterPro"/>
</dbReference>
<feature type="binding site" evidence="5">
    <location>
        <position position="49"/>
    </location>
    <ligand>
        <name>FAD</name>
        <dbReference type="ChEBI" id="CHEBI:57692"/>
    </ligand>
</feature>
<dbReference type="Proteomes" id="UP000638353">
    <property type="component" value="Unassembled WGS sequence"/>
</dbReference>
<evidence type="ECO:0000256" key="1">
    <source>
        <dbReference type="ARBA" id="ARBA00022630"/>
    </source>
</evidence>
<feature type="domain" description="FAD-binding" evidence="7">
    <location>
        <begin position="296"/>
        <end position="351"/>
    </location>
</feature>
<keyword evidence="3 5" id="KW-0560">Oxidoreductase</keyword>
<evidence type="ECO:0000256" key="2">
    <source>
        <dbReference type="ARBA" id="ARBA00022827"/>
    </source>
</evidence>
<accession>A0A918WWB8</accession>
<keyword evidence="1 5" id="KW-0285">Flavoprotein</keyword>
<comment type="catalytic activity">
    <reaction evidence="5">
        <text>a tetracycline + NADPH + O2 + H(+) = an 11a-hydroxytetracycline + NADP(+) + H2O</text>
        <dbReference type="Rhea" id="RHEA:61444"/>
        <dbReference type="ChEBI" id="CHEBI:15377"/>
        <dbReference type="ChEBI" id="CHEBI:15378"/>
        <dbReference type="ChEBI" id="CHEBI:15379"/>
        <dbReference type="ChEBI" id="CHEBI:57783"/>
        <dbReference type="ChEBI" id="CHEBI:58349"/>
        <dbReference type="ChEBI" id="CHEBI:144644"/>
        <dbReference type="ChEBI" id="CHEBI:144645"/>
    </reaction>
</comment>
<evidence type="ECO:0000256" key="3">
    <source>
        <dbReference type="ARBA" id="ARBA00023002"/>
    </source>
</evidence>
<feature type="binding site" evidence="5">
    <location>
        <position position="106"/>
    </location>
    <ligand>
        <name>FAD</name>
        <dbReference type="ChEBI" id="CHEBI:57692"/>
    </ligand>
</feature>
<dbReference type="PANTHER" id="PTHR46972">
    <property type="entry name" value="MONOOXYGENASE ASQM-RELATED"/>
    <property type="match status" value="1"/>
</dbReference>
<dbReference type="InterPro" id="IPR036188">
    <property type="entry name" value="FAD/NAD-bd_sf"/>
</dbReference>
<dbReference type="SUPFAM" id="SSF51905">
    <property type="entry name" value="FAD/NAD(P)-binding domain"/>
    <property type="match status" value="1"/>
</dbReference>
<evidence type="ECO:0000313" key="8">
    <source>
        <dbReference type="EMBL" id="GHC90009.1"/>
    </source>
</evidence>
<name>A0A918WWB8_9ACTN</name>
<gene>
    <name evidence="8" type="ORF">GCM10010334_23670</name>
</gene>
<reference evidence="8" key="1">
    <citation type="journal article" date="2014" name="Int. J. Syst. Evol. Microbiol.">
        <title>Complete genome sequence of Corynebacterium casei LMG S-19264T (=DSM 44701T), isolated from a smear-ripened cheese.</title>
        <authorList>
            <consortium name="US DOE Joint Genome Institute (JGI-PGF)"/>
            <person name="Walter F."/>
            <person name="Albersmeier A."/>
            <person name="Kalinowski J."/>
            <person name="Ruckert C."/>
        </authorList>
    </citation>
    <scope>NUCLEOTIDE SEQUENCE</scope>
    <source>
        <strain evidence="8">JCM 4637</strain>
    </source>
</reference>
<feature type="region of interest" description="Disordered" evidence="6">
    <location>
        <begin position="374"/>
        <end position="398"/>
    </location>
</feature>
<organism evidence="8 9">
    <name type="scientific">Streptomyces finlayi</name>
    <dbReference type="NCBI Taxonomy" id="67296"/>
    <lineage>
        <taxon>Bacteria</taxon>
        <taxon>Bacillati</taxon>
        <taxon>Actinomycetota</taxon>
        <taxon>Actinomycetes</taxon>
        <taxon>Kitasatosporales</taxon>
        <taxon>Streptomycetaceae</taxon>
        <taxon>Streptomyces</taxon>
    </lineage>
</organism>
<evidence type="ECO:0000259" key="7">
    <source>
        <dbReference type="Pfam" id="PF01494"/>
    </source>
</evidence>
<keyword evidence="4 5" id="KW-0503">Monooxygenase</keyword>
<dbReference type="InterPro" id="IPR043683">
    <property type="entry name" value="TetX_monooxygenase"/>
</dbReference>
<feature type="domain" description="FAD-binding" evidence="7">
    <location>
        <begin position="7"/>
        <end position="219"/>
    </location>
</feature>
<evidence type="ECO:0000256" key="4">
    <source>
        <dbReference type="ARBA" id="ARBA00023033"/>
    </source>
</evidence>
<dbReference type="AlphaFoldDB" id="A0A918WWB8"/>